<dbReference type="InterPro" id="IPR027417">
    <property type="entry name" value="P-loop_NTPase"/>
</dbReference>
<keyword evidence="2" id="KW-0067">ATP-binding</keyword>
<dbReference type="EMBL" id="JADCNM010000094">
    <property type="protein sequence ID" value="KAG0450715.1"/>
    <property type="molecule type" value="Genomic_DNA"/>
</dbReference>
<sequence length="200" mass="22743">MMKQLMKIFPNKVTIIPPQDEAQLMNWKNQLDHDTEALRAKSNIMSIQSFLNRVGLECKDLEAISIKDQTLTNESVDRVIGFALSHHLKHYKPKVCHDMKLVLSTESVSYGLQMLQNFQSDMKSTKKSLKDVVTENEFEKRLLADVIAPSDIGVTFDDIGALDNVKATLKELVMLPLQRPELFCRGQLTKLIEEGIQSEL</sequence>
<organism evidence="4 5">
    <name type="scientific">Vanilla planifolia</name>
    <name type="common">Vanilla</name>
    <dbReference type="NCBI Taxonomy" id="51239"/>
    <lineage>
        <taxon>Eukaryota</taxon>
        <taxon>Viridiplantae</taxon>
        <taxon>Streptophyta</taxon>
        <taxon>Embryophyta</taxon>
        <taxon>Tracheophyta</taxon>
        <taxon>Spermatophyta</taxon>
        <taxon>Magnoliopsida</taxon>
        <taxon>Liliopsida</taxon>
        <taxon>Asparagales</taxon>
        <taxon>Orchidaceae</taxon>
        <taxon>Vanilloideae</taxon>
        <taxon>Vanilleae</taxon>
        <taxon>Vanilla</taxon>
    </lineage>
</organism>
<feature type="domain" description="DUF7751" evidence="3">
    <location>
        <begin position="56"/>
        <end position="116"/>
    </location>
</feature>
<dbReference type="AlphaFoldDB" id="A0A835U7F5"/>
<evidence type="ECO:0000256" key="1">
    <source>
        <dbReference type="ARBA" id="ARBA00022741"/>
    </source>
</evidence>
<evidence type="ECO:0000256" key="2">
    <source>
        <dbReference type="ARBA" id="ARBA00022840"/>
    </source>
</evidence>
<dbReference type="Pfam" id="PF24933">
    <property type="entry name" value="DUF7751"/>
    <property type="match status" value="1"/>
</dbReference>
<dbReference type="Proteomes" id="UP000639772">
    <property type="component" value="Unassembled WGS sequence"/>
</dbReference>
<evidence type="ECO:0000259" key="3">
    <source>
        <dbReference type="Pfam" id="PF24933"/>
    </source>
</evidence>
<protein>
    <recommendedName>
        <fullName evidence="3">DUF7751 domain-containing protein</fullName>
    </recommendedName>
</protein>
<dbReference type="GO" id="GO:0005524">
    <property type="term" value="F:ATP binding"/>
    <property type="evidence" value="ECO:0007669"/>
    <property type="project" value="UniProtKB-KW"/>
</dbReference>
<name>A0A835U7F5_VANPL</name>
<dbReference type="PANTHER" id="PTHR45644:SF73">
    <property type="entry name" value="AAA-TYPE ATPASE FAMILY PROTEIN"/>
    <property type="match status" value="1"/>
</dbReference>
<dbReference type="OrthoDB" id="1934409at2759"/>
<dbReference type="Gene3D" id="3.40.50.300">
    <property type="entry name" value="P-loop containing nucleotide triphosphate hydrolases"/>
    <property type="match status" value="1"/>
</dbReference>
<dbReference type="GO" id="GO:0005741">
    <property type="term" value="C:mitochondrial outer membrane"/>
    <property type="evidence" value="ECO:0007669"/>
    <property type="project" value="TreeGrafter"/>
</dbReference>
<dbReference type="PANTHER" id="PTHR45644">
    <property type="entry name" value="AAA ATPASE, PUTATIVE (AFU_ORTHOLOGUE AFUA_2G12920)-RELATED-RELATED"/>
    <property type="match status" value="1"/>
</dbReference>
<dbReference type="InterPro" id="IPR056653">
    <property type="entry name" value="DUF7751"/>
</dbReference>
<gene>
    <name evidence="4" type="ORF">HPP92_026590</name>
</gene>
<evidence type="ECO:0000313" key="5">
    <source>
        <dbReference type="Proteomes" id="UP000639772"/>
    </source>
</evidence>
<proteinExistence type="predicted"/>
<accession>A0A835U7F5</accession>
<comment type="caution">
    <text evidence="4">The sequence shown here is derived from an EMBL/GenBank/DDBJ whole genome shotgun (WGS) entry which is preliminary data.</text>
</comment>
<evidence type="ECO:0000313" key="4">
    <source>
        <dbReference type="EMBL" id="KAG0450715.1"/>
    </source>
</evidence>
<reference evidence="4 5" key="1">
    <citation type="journal article" date="2020" name="Nat. Food">
        <title>A phased Vanilla planifolia genome enables genetic improvement of flavour and production.</title>
        <authorList>
            <person name="Hasing T."/>
            <person name="Tang H."/>
            <person name="Brym M."/>
            <person name="Khazi F."/>
            <person name="Huang T."/>
            <person name="Chambers A.H."/>
        </authorList>
    </citation>
    <scope>NUCLEOTIDE SEQUENCE [LARGE SCALE GENOMIC DNA]</scope>
    <source>
        <tissue evidence="4">Leaf</tissue>
    </source>
</reference>
<dbReference type="InterPro" id="IPR051701">
    <property type="entry name" value="Mito_OM_Translocase_MSP1"/>
</dbReference>
<keyword evidence="1" id="KW-0547">Nucleotide-binding</keyword>